<gene>
    <name evidence="1" type="ORF">ONB1V03_LOCUS22072</name>
</gene>
<protein>
    <submittedName>
        <fullName evidence="1">Uncharacterized protein</fullName>
    </submittedName>
</protein>
<keyword evidence="2" id="KW-1185">Reference proteome</keyword>
<name>A0A7R9MS44_9ACAR</name>
<dbReference type="Proteomes" id="UP000728032">
    <property type="component" value="Unassembled WGS sequence"/>
</dbReference>
<dbReference type="EMBL" id="CAJPVJ010046759">
    <property type="protein sequence ID" value="CAG2182651.1"/>
    <property type="molecule type" value="Genomic_DNA"/>
</dbReference>
<organism evidence="1">
    <name type="scientific">Oppiella nova</name>
    <dbReference type="NCBI Taxonomy" id="334625"/>
    <lineage>
        <taxon>Eukaryota</taxon>
        <taxon>Metazoa</taxon>
        <taxon>Ecdysozoa</taxon>
        <taxon>Arthropoda</taxon>
        <taxon>Chelicerata</taxon>
        <taxon>Arachnida</taxon>
        <taxon>Acari</taxon>
        <taxon>Acariformes</taxon>
        <taxon>Sarcoptiformes</taxon>
        <taxon>Oribatida</taxon>
        <taxon>Brachypylina</taxon>
        <taxon>Oppioidea</taxon>
        <taxon>Oppiidae</taxon>
        <taxon>Oppiella</taxon>
    </lineage>
</organism>
<evidence type="ECO:0000313" key="2">
    <source>
        <dbReference type="Proteomes" id="UP000728032"/>
    </source>
</evidence>
<proteinExistence type="predicted"/>
<evidence type="ECO:0000313" key="1">
    <source>
        <dbReference type="EMBL" id="CAD7665515.1"/>
    </source>
</evidence>
<dbReference type="GO" id="GO:0008202">
    <property type="term" value="P:steroid metabolic process"/>
    <property type="evidence" value="ECO:0007669"/>
    <property type="project" value="TreeGrafter"/>
</dbReference>
<dbReference type="GO" id="GO:0016491">
    <property type="term" value="F:oxidoreductase activity"/>
    <property type="evidence" value="ECO:0007669"/>
    <property type="project" value="TreeGrafter"/>
</dbReference>
<dbReference type="OrthoDB" id="294295at2759"/>
<dbReference type="SUPFAM" id="SSF51735">
    <property type="entry name" value="NAD(P)-binding Rossmann-fold domains"/>
    <property type="match status" value="1"/>
</dbReference>
<reference evidence="1" key="1">
    <citation type="submission" date="2020-11" db="EMBL/GenBank/DDBJ databases">
        <authorList>
            <person name="Tran Van P."/>
        </authorList>
    </citation>
    <scope>NUCLEOTIDE SEQUENCE</scope>
</reference>
<dbReference type="Gene3D" id="3.40.50.720">
    <property type="entry name" value="NAD(P)-binding Rossmann-like Domain"/>
    <property type="match status" value="1"/>
</dbReference>
<feature type="non-terminal residue" evidence="1">
    <location>
        <position position="65"/>
    </location>
</feature>
<dbReference type="PANTHER" id="PTHR43313:SF1">
    <property type="entry name" value="3BETA-HYDROXYSTEROID DEHYDROGENASE DHS-16"/>
    <property type="match status" value="1"/>
</dbReference>
<dbReference type="EMBL" id="OC961584">
    <property type="protein sequence ID" value="CAD7665515.1"/>
    <property type="molecule type" value="Genomic_DNA"/>
</dbReference>
<dbReference type="Pfam" id="PF00106">
    <property type="entry name" value="adh_short"/>
    <property type="match status" value="1"/>
</dbReference>
<accession>A0A7R9MS44</accession>
<dbReference type="InterPro" id="IPR002347">
    <property type="entry name" value="SDR_fam"/>
</dbReference>
<dbReference type="PANTHER" id="PTHR43313">
    <property type="entry name" value="SHORT-CHAIN DEHYDROGENASE/REDUCTASE FAMILY 9C"/>
    <property type="match status" value="1"/>
</dbReference>
<dbReference type="AlphaFoldDB" id="A0A7R9MS44"/>
<sequence>MVTSMGKAVLITGCDTGFVVNNAGIATVGPLEWGSMDDYHRVFAVNTFGGVRVTRTFLPLIKASK</sequence>
<dbReference type="InterPro" id="IPR036291">
    <property type="entry name" value="NAD(P)-bd_dom_sf"/>
</dbReference>